<dbReference type="OrthoDB" id="955522at2"/>
<protein>
    <recommendedName>
        <fullName evidence="2">Lipocalin-like domain-containing protein</fullName>
    </recommendedName>
</protein>
<keyword evidence="1" id="KW-0732">Signal</keyword>
<dbReference type="InterPro" id="IPR024311">
    <property type="entry name" value="Lipocalin-like"/>
</dbReference>
<organism evidence="3 4">
    <name type="scientific">Mucilaginibacter gilvus</name>
    <dbReference type="NCBI Taxonomy" id="2305909"/>
    <lineage>
        <taxon>Bacteria</taxon>
        <taxon>Pseudomonadati</taxon>
        <taxon>Bacteroidota</taxon>
        <taxon>Sphingobacteriia</taxon>
        <taxon>Sphingobacteriales</taxon>
        <taxon>Sphingobacteriaceae</taxon>
        <taxon>Mucilaginibacter</taxon>
    </lineage>
</organism>
<dbReference type="EMBL" id="SBIW01000012">
    <property type="protein sequence ID" value="RWY47966.1"/>
    <property type="molecule type" value="Genomic_DNA"/>
</dbReference>
<dbReference type="Pfam" id="PF13648">
    <property type="entry name" value="Lipocalin_4"/>
    <property type="match status" value="1"/>
</dbReference>
<dbReference type="RefSeq" id="WP_128535861.1">
    <property type="nucleotide sequence ID" value="NZ_SBIW01000012.1"/>
</dbReference>
<keyword evidence="4" id="KW-1185">Reference proteome</keyword>
<evidence type="ECO:0000313" key="3">
    <source>
        <dbReference type="EMBL" id="RWY47966.1"/>
    </source>
</evidence>
<dbReference type="PROSITE" id="PS51257">
    <property type="entry name" value="PROKAR_LIPOPROTEIN"/>
    <property type="match status" value="1"/>
</dbReference>
<proteinExistence type="predicted"/>
<feature type="chain" id="PRO_5019553268" description="Lipocalin-like domain-containing protein" evidence="1">
    <location>
        <begin position="21"/>
        <end position="134"/>
    </location>
</feature>
<sequence length="134" mass="14547">MKTIVKLTAVALILLIAACGKESKFLVNTSLQGKWKLSATYADPGDGSGKYLPVSASNTEYVQFKTDGTLAGTAFVNYESYAEKDSVTLIFTATDHITKQNFRYSIKGNELTMSPAGPIMCIEGCGERFTKIDQ</sequence>
<evidence type="ECO:0000259" key="2">
    <source>
        <dbReference type="Pfam" id="PF13648"/>
    </source>
</evidence>
<evidence type="ECO:0000313" key="4">
    <source>
        <dbReference type="Proteomes" id="UP000286701"/>
    </source>
</evidence>
<reference evidence="3 4" key="1">
    <citation type="submission" date="2019-01" db="EMBL/GenBank/DDBJ databases">
        <title>Mucilaginibacter antarcticum sp. nov., isolated from antarctic soil.</title>
        <authorList>
            <person name="Yan Y.-Q."/>
            <person name="Du Z.-J."/>
        </authorList>
    </citation>
    <scope>NUCLEOTIDE SEQUENCE [LARGE SCALE GENOMIC DNA]</scope>
    <source>
        <strain evidence="3 4">F01003</strain>
    </source>
</reference>
<dbReference type="Proteomes" id="UP000286701">
    <property type="component" value="Unassembled WGS sequence"/>
</dbReference>
<feature type="domain" description="Lipocalin-like" evidence="2">
    <location>
        <begin position="31"/>
        <end position="117"/>
    </location>
</feature>
<name>A0A444MIN8_9SPHI</name>
<evidence type="ECO:0000256" key="1">
    <source>
        <dbReference type="SAM" id="SignalP"/>
    </source>
</evidence>
<accession>A0A444MIN8</accession>
<comment type="caution">
    <text evidence="3">The sequence shown here is derived from an EMBL/GenBank/DDBJ whole genome shotgun (WGS) entry which is preliminary data.</text>
</comment>
<dbReference type="AlphaFoldDB" id="A0A444MIN8"/>
<feature type="signal peptide" evidence="1">
    <location>
        <begin position="1"/>
        <end position="20"/>
    </location>
</feature>
<gene>
    <name evidence="3" type="ORF">EPL05_20460</name>
</gene>